<feature type="domain" description="THAP4-like heme-binding" evidence="1">
    <location>
        <begin position="12"/>
        <end position="185"/>
    </location>
</feature>
<dbReference type="RefSeq" id="WP_246386467.1">
    <property type="nucleotide sequence ID" value="NZ_JACHWY010000001.1"/>
</dbReference>
<reference evidence="2 3" key="1">
    <citation type="submission" date="2020-08" db="EMBL/GenBank/DDBJ databases">
        <title>Genomic Encyclopedia of Type Strains, Phase III (KMG-III): the genomes of soil and plant-associated and newly described type strains.</title>
        <authorList>
            <person name="Whitman W."/>
        </authorList>
    </citation>
    <scope>NUCLEOTIDE SEQUENCE [LARGE SCALE GENOMIC DNA]</scope>
    <source>
        <strain evidence="2 3">CECT 8654</strain>
    </source>
</reference>
<dbReference type="Pfam" id="PF08768">
    <property type="entry name" value="THAP4_heme-bd"/>
    <property type="match status" value="1"/>
</dbReference>
<dbReference type="Proteomes" id="UP000537130">
    <property type="component" value="Unassembled WGS sequence"/>
</dbReference>
<evidence type="ECO:0000259" key="1">
    <source>
        <dbReference type="Pfam" id="PF08768"/>
    </source>
</evidence>
<name>A0A7W4W567_9GAMM</name>
<dbReference type="EMBL" id="JACHWY010000001">
    <property type="protein sequence ID" value="MBB3047052.1"/>
    <property type="molecule type" value="Genomic_DNA"/>
</dbReference>
<dbReference type="AlphaFoldDB" id="A0A7W4W567"/>
<organism evidence="2 3">
    <name type="scientific">Litorivivens lipolytica</name>
    <dbReference type="NCBI Taxonomy" id="1524264"/>
    <lineage>
        <taxon>Bacteria</taxon>
        <taxon>Pseudomonadati</taxon>
        <taxon>Pseudomonadota</taxon>
        <taxon>Gammaproteobacteria</taxon>
        <taxon>Litorivivens</taxon>
    </lineage>
</organism>
<dbReference type="InterPro" id="IPR014878">
    <property type="entry name" value="THAP4-like_heme-bd"/>
</dbReference>
<dbReference type="InterPro" id="IPR012674">
    <property type="entry name" value="Calycin"/>
</dbReference>
<sequence length="187" mass="20835">MSEIDPVMLVDYGPLKGLIGVWEGDEGMDVSPEKDATEENPYYETIVFEAAGDVTNAETQKLAIVRYHQVVKRKSNDQVFHDQIGYWTWDKEDNTLSFSLAIPRAVTVLAGGTWQPGSDTLSVKATAEGTDWGIAQSPFMAEKARTTAFEMEVSVQGDSLKYKQTTYLSIYGREFPHTDVNTLKRVG</sequence>
<dbReference type="SUPFAM" id="SSF50814">
    <property type="entry name" value="Lipocalins"/>
    <property type="match status" value="1"/>
</dbReference>
<comment type="caution">
    <text evidence="2">The sequence shown here is derived from an EMBL/GenBank/DDBJ whole genome shotgun (WGS) entry which is preliminary data.</text>
</comment>
<evidence type="ECO:0000313" key="2">
    <source>
        <dbReference type="EMBL" id="MBB3047052.1"/>
    </source>
</evidence>
<protein>
    <recommendedName>
        <fullName evidence="1">THAP4-like heme-binding domain-containing protein</fullName>
    </recommendedName>
</protein>
<keyword evidence="3" id="KW-1185">Reference proteome</keyword>
<dbReference type="Gene3D" id="2.40.128.20">
    <property type="match status" value="1"/>
</dbReference>
<accession>A0A7W4W567</accession>
<gene>
    <name evidence="2" type="ORF">FHR99_001288</name>
</gene>
<evidence type="ECO:0000313" key="3">
    <source>
        <dbReference type="Proteomes" id="UP000537130"/>
    </source>
</evidence>
<proteinExistence type="predicted"/>